<dbReference type="InterPro" id="IPR002018">
    <property type="entry name" value="CarbesteraseB"/>
</dbReference>
<proteinExistence type="inferred from homology"/>
<dbReference type="Pfam" id="PF00135">
    <property type="entry name" value="COesterase"/>
    <property type="match status" value="1"/>
</dbReference>
<dbReference type="GeneID" id="54324887"/>
<gene>
    <name evidence="5" type="ORF">ATNIH1004_002185</name>
</gene>
<dbReference type="InterPro" id="IPR050654">
    <property type="entry name" value="AChE-related_enzymes"/>
</dbReference>
<evidence type="ECO:0000313" key="6">
    <source>
        <dbReference type="Proteomes" id="UP000324241"/>
    </source>
</evidence>
<dbReference type="PANTHER" id="PTHR43918:SF4">
    <property type="entry name" value="CARBOXYLIC ESTER HYDROLASE"/>
    <property type="match status" value="1"/>
</dbReference>
<dbReference type="Proteomes" id="UP000324241">
    <property type="component" value="Unassembled WGS sequence"/>
</dbReference>
<keyword evidence="2 3" id="KW-0378">Hydrolase</keyword>
<dbReference type="AlphaFoldDB" id="A0A5M9MVV5"/>
<keyword evidence="3" id="KW-0732">Signal</keyword>
<protein>
    <recommendedName>
        <fullName evidence="3">Carboxylic ester hydrolase</fullName>
        <ecNumber evidence="3">3.1.1.-</ecNumber>
    </recommendedName>
</protein>
<comment type="caution">
    <text evidence="5">The sequence shown here is derived from an EMBL/GenBank/DDBJ whole genome shotgun (WGS) entry which is preliminary data.</text>
</comment>
<feature type="domain" description="Carboxylesterase type B" evidence="4">
    <location>
        <begin position="35"/>
        <end position="519"/>
    </location>
</feature>
<feature type="chain" id="PRO_5024510353" description="Carboxylic ester hydrolase" evidence="3">
    <location>
        <begin position="18"/>
        <end position="537"/>
    </location>
</feature>
<evidence type="ECO:0000259" key="4">
    <source>
        <dbReference type="Pfam" id="PF00135"/>
    </source>
</evidence>
<sequence>MRLSITSLILQYVLVDGLPKTNTNPLVDLGYSVYRGIRLNAGVDQYLGIRYAAQPLGELRFRAPADPVRTHSIQDASKEGPICIGVGKTNKPGENSEDCLFLNVFSPSNVTETSNLPVWVFIQGGGYARNSDANYNGTKVIQESGHTIVFVELNYRVGALGFLASERLRKNGDLNVGLLDQRMALCWVQKHIRKFGGNPEHVVIHGDSAGAGSVSYHLAAYGGRDEQLFIGGIVQSPFWPILRTVAESEWQFDRFIQDSGCANSYDALACLRAVDIETLQTANAISHFPGTGGTPLPRWYFLPVIDGDFVVDRLYNLFDEGRFVKVPLMVGDDTDEGSYFAINASTSAEVSQFFRNNYPNLDSRQLETINQAYLTSTVLPKHAAYFPVASAAYGDCTFTCPGSHIASAVAKHFSPDQVWNYRVNIQDQELIGEGLGVPHTFEIPAIFGPGYADTTGLSFETYNAGIVPITMHYWISFIRSLDPNVYRHKTAPQWDAWGANTGMRLKLQTNATVMERVPRSLTRKCQLWHRLAPIMGV</sequence>
<dbReference type="EMBL" id="QUQM01000001">
    <property type="protein sequence ID" value="KAA8649514.1"/>
    <property type="molecule type" value="Genomic_DNA"/>
</dbReference>
<evidence type="ECO:0000256" key="1">
    <source>
        <dbReference type="ARBA" id="ARBA00005964"/>
    </source>
</evidence>
<dbReference type="PROSITE" id="PS00941">
    <property type="entry name" value="CARBOXYLESTERASE_B_2"/>
    <property type="match status" value="1"/>
</dbReference>
<organism evidence="5 6">
    <name type="scientific">Aspergillus tanneri</name>
    <dbReference type="NCBI Taxonomy" id="1220188"/>
    <lineage>
        <taxon>Eukaryota</taxon>
        <taxon>Fungi</taxon>
        <taxon>Dikarya</taxon>
        <taxon>Ascomycota</taxon>
        <taxon>Pezizomycotina</taxon>
        <taxon>Eurotiomycetes</taxon>
        <taxon>Eurotiomycetidae</taxon>
        <taxon>Eurotiales</taxon>
        <taxon>Aspergillaceae</taxon>
        <taxon>Aspergillus</taxon>
        <taxon>Aspergillus subgen. Circumdati</taxon>
    </lineage>
</organism>
<dbReference type="RefSeq" id="XP_033428875.1">
    <property type="nucleotide sequence ID" value="XM_033566880.1"/>
</dbReference>
<dbReference type="PANTHER" id="PTHR43918">
    <property type="entry name" value="ACETYLCHOLINESTERASE"/>
    <property type="match status" value="1"/>
</dbReference>
<comment type="similarity">
    <text evidence="1 3">Belongs to the type-B carboxylesterase/lipase family.</text>
</comment>
<dbReference type="SUPFAM" id="SSF53474">
    <property type="entry name" value="alpha/beta-Hydrolases"/>
    <property type="match status" value="1"/>
</dbReference>
<dbReference type="InterPro" id="IPR019826">
    <property type="entry name" value="Carboxylesterase_B_AS"/>
</dbReference>
<dbReference type="InterPro" id="IPR019819">
    <property type="entry name" value="Carboxylesterase_B_CS"/>
</dbReference>
<dbReference type="GO" id="GO:0052689">
    <property type="term" value="F:carboxylic ester hydrolase activity"/>
    <property type="evidence" value="ECO:0007669"/>
    <property type="project" value="TreeGrafter"/>
</dbReference>
<feature type="signal peptide" evidence="3">
    <location>
        <begin position="1"/>
        <end position="17"/>
    </location>
</feature>
<dbReference type="VEuPathDB" id="FungiDB:EYZ11_013132"/>
<dbReference type="OrthoDB" id="408631at2759"/>
<evidence type="ECO:0000313" key="5">
    <source>
        <dbReference type="EMBL" id="KAA8649514.1"/>
    </source>
</evidence>
<dbReference type="Gene3D" id="3.40.50.1820">
    <property type="entry name" value="alpha/beta hydrolase"/>
    <property type="match status" value="1"/>
</dbReference>
<evidence type="ECO:0000256" key="3">
    <source>
        <dbReference type="RuleBase" id="RU361235"/>
    </source>
</evidence>
<name>A0A5M9MVV5_9EURO</name>
<dbReference type="EC" id="3.1.1.-" evidence="3"/>
<dbReference type="InterPro" id="IPR029058">
    <property type="entry name" value="AB_hydrolase_fold"/>
</dbReference>
<reference evidence="5 6" key="1">
    <citation type="submission" date="2019-08" db="EMBL/GenBank/DDBJ databases">
        <title>The genome sequence of a newly discovered highly antifungal drug resistant Aspergillus species, Aspergillus tanneri NIH 1004.</title>
        <authorList>
            <person name="Mounaud S."/>
            <person name="Singh I."/>
            <person name="Joardar V."/>
            <person name="Pakala S."/>
            <person name="Pakala S."/>
            <person name="Venepally P."/>
            <person name="Chung J.K."/>
            <person name="Losada L."/>
            <person name="Nierman W.C."/>
        </authorList>
    </citation>
    <scope>NUCLEOTIDE SEQUENCE [LARGE SCALE GENOMIC DNA]</scope>
    <source>
        <strain evidence="5 6">NIH1004</strain>
    </source>
</reference>
<evidence type="ECO:0000256" key="2">
    <source>
        <dbReference type="ARBA" id="ARBA00022801"/>
    </source>
</evidence>
<accession>A0A5M9MVV5</accession>
<dbReference type="PROSITE" id="PS00122">
    <property type="entry name" value="CARBOXYLESTERASE_B_1"/>
    <property type="match status" value="1"/>
</dbReference>